<feature type="binding site" evidence="9">
    <location>
        <position position="459"/>
    </location>
    <ligand>
        <name>a divalent metal cation</name>
        <dbReference type="ChEBI" id="CHEBI:60240"/>
        <label>2</label>
        <note>catalytic</note>
    </ligand>
</feature>
<dbReference type="PROSITE" id="PS01202">
    <property type="entry name" value="MAP_2"/>
    <property type="match status" value="1"/>
</dbReference>
<keyword evidence="5 9" id="KW-0963">Cytoplasm</keyword>
<dbReference type="InterPro" id="IPR002468">
    <property type="entry name" value="Pept_M24A_MAP2"/>
</dbReference>
<keyword evidence="4 9" id="KW-0031">Aminopeptidase</keyword>
<dbReference type="SUPFAM" id="SSF46785">
    <property type="entry name" value="Winged helix' DNA-binding domain"/>
    <property type="match status" value="1"/>
</dbReference>
<dbReference type="NCBIfam" id="TIGR00501">
    <property type="entry name" value="met_pdase_II"/>
    <property type="match status" value="1"/>
</dbReference>
<feature type="domain" description="Peptidase M24" evidence="12">
    <location>
        <begin position="167"/>
        <end position="365"/>
    </location>
</feature>
<keyword evidence="6 9" id="KW-0645">Protease</keyword>
<comment type="similarity">
    <text evidence="9">Belongs to the peptidase M24A family. Methionine aminopeptidase eukaryotic type 2 subfamily.</text>
</comment>
<evidence type="ECO:0000256" key="10">
    <source>
        <dbReference type="RuleBase" id="RU003653"/>
    </source>
</evidence>
<dbReference type="GO" id="GO:0070006">
    <property type="term" value="F:metalloaminopeptidase activity"/>
    <property type="evidence" value="ECO:0007669"/>
    <property type="project" value="UniProtKB-UniRule"/>
</dbReference>
<evidence type="ECO:0000256" key="2">
    <source>
        <dbReference type="ARBA" id="ARBA00001936"/>
    </source>
</evidence>
<feature type="region of interest" description="Disordered" evidence="11">
    <location>
        <begin position="92"/>
        <end position="117"/>
    </location>
</feature>
<dbReference type="InterPro" id="IPR001714">
    <property type="entry name" value="Pept_M24_MAP"/>
</dbReference>
<feature type="binding site" evidence="9">
    <location>
        <position position="339"/>
    </location>
    <ligand>
        <name>substrate</name>
    </ligand>
</feature>
<dbReference type="PRINTS" id="PR00599">
    <property type="entry name" value="MAPEPTIDASE"/>
</dbReference>
<proteinExistence type="inferred from homology"/>
<name>A0AAW0F0U1_9TRYP</name>
<evidence type="ECO:0000256" key="5">
    <source>
        <dbReference type="ARBA" id="ARBA00022490"/>
    </source>
</evidence>
<dbReference type="InterPro" id="IPR036005">
    <property type="entry name" value="Creatinase/aminopeptidase-like"/>
</dbReference>
<dbReference type="PANTHER" id="PTHR45777">
    <property type="entry name" value="METHIONINE AMINOPEPTIDASE 2"/>
    <property type="match status" value="1"/>
</dbReference>
<evidence type="ECO:0000313" key="14">
    <source>
        <dbReference type="Proteomes" id="UP001430356"/>
    </source>
</evidence>
<comment type="cofactor">
    <cofactor evidence="9">
        <name>Co(2+)</name>
        <dbReference type="ChEBI" id="CHEBI:48828"/>
    </cofactor>
    <cofactor evidence="9">
        <name>Zn(2+)</name>
        <dbReference type="ChEBI" id="CHEBI:29105"/>
    </cofactor>
    <cofactor evidence="9">
        <name>Mn(2+)</name>
        <dbReference type="ChEBI" id="CHEBI:29035"/>
    </cofactor>
    <cofactor evidence="9">
        <name>Fe(2+)</name>
        <dbReference type="ChEBI" id="CHEBI:29033"/>
    </cofactor>
    <text evidence="9">Binds 2 divalent metal cations per subunit. Has a high-affinity and a low affinity metal-binding site. The true nature of the physiological cofactor is under debate. The enzyme is active with cobalt, zinc, manganese or divalent iron ions. Most likely, methionine aminopeptidases function as mononuclear Fe(2+)-metalloproteases under physiological conditions, and the catalytically relevant metal-binding site has been assigned to the histidine-containing high-affinity site.</text>
</comment>
<evidence type="ECO:0000256" key="3">
    <source>
        <dbReference type="ARBA" id="ARBA00001954"/>
    </source>
</evidence>
<evidence type="ECO:0000256" key="6">
    <source>
        <dbReference type="ARBA" id="ARBA00022670"/>
    </source>
</evidence>
<keyword evidence="8 9" id="KW-0378">Hydrolase</keyword>
<evidence type="ECO:0000256" key="7">
    <source>
        <dbReference type="ARBA" id="ARBA00022723"/>
    </source>
</evidence>
<comment type="caution">
    <text evidence="13">The sequence shown here is derived from an EMBL/GenBank/DDBJ whole genome shotgun (WGS) entry which is preliminary data.</text>
</comment>
<reference evidence="13 14" key="1">
    <citation type="journal article" date="2021" name="MBio">
        <title>A New Model Trypanosomatid, Novymonas esmeraldas: Genomic Perception of Its 'Candidatus Pandoraea novymonadis' Endosymbiont.</title>
        <authorList>
            <person name="Zakharova A."/>
            <person name="Saura A."/>
            <person name="Butenko A."/>
            <person name="Podesvova L."/>
            <person name="Warmusova S."/>
            <person name="Kostygov A.Y."/>
            <person name="Nenarokova A."/>
            <person name="Lukes J."/>
            <person name="Opperdoes F.R."/>
            <person name="Yurchenko V."/>
        </authorList>
    </citation>
    <scope>NUCLEOTIDE SEQUENCE [LARGE SCALE GENOMIC DNA]</scope>
    <source>
        <strain evidence="13 14">E262AT.01</strain>
    </source>
</reference>
<evidence type="ECO:0000256" key="4">
    <source>
        <dbReference type="ARBA" id="ARBA00022438"/>
    </source>
</evidence>
<feature type="binding site" evidence="9">
    <location>
        <position position="262"/>
    </location>
    <ligand>
        <name>a divalent metal cation</name>
        <dbReference type="ChEBI" id="CHEBI:60240"/>
        <label>2</label>
        <note>catalytic</note>
    </ligand>
</feature>
<dbReference type="EC" id="3.4.11.18" evidence="9"/>
<dbReference type="CDD" id="cd01088">
    <property type="entry name" value="MetAP2"/>
    <property type="match status" value="1"/>
</dbReference>
<protein>
    <recommendedName>
        <fullName evidence="9">Methionine aminopeptidase 2</fullName>
        <shortName evidence="9">MAP 2</shortName>
        <shortName evidence="9">MetAP 2</shortName>
        <ecNumber evidence="9">3.4.11.18</ecNumber>
    </recommendedName>
    <alternativeName>
        <fullName evidence="9">Peptidase M</fullName>
    </alternativeName>
</protein>
<organism evidence="13 14">
    <name type="scientific">Novymonas esmeraldas</name>
    <dbReference type="NCBI Taxonomy" id="1808958"/>
    <lineage>
        <taxon>Eukaryota</taxon>
        <taxon>Discoba</taxon>
        <taxon>Euglenozoa</taxon>
        <taxon>Kinetoplastea</taxon>
        <taxon>Metakinetoplastina</taxon>
        <taxon>Trypanosomatida</taxon>
        <taxon>Trypanosomatidae</taxon>
        <taxon>Novymonas</taxon>
    </lineage>
</organism>
<dbReference type="GO" id="GO:0046872">
    <property type="term" value="F:metal ion binding"/>
    <property type="evidence" value="ECO:0007669"/>
    <property type="project" value="UniProtKB-UniRule"/>
</dbReference>
<dbReference type="EMBL" id="JAECZO010000003">
    <property type="protein sequence ID" value="KAK7200117.1"/>
    <property type="molecule type" value="Genomic_DNA"/>
</dbReference>
<dbReference type="PANTHER" id="PTHR45777:SF2">
    <property type="entry name" value="METHIONINE AMINOPEPTIDASE 2"/>
    <property type="match status" value="1"/>
</dbReference>
<dbReference type="GO" id="GO:0006508">
    <property type="term" value="P:proteolysis"/>
    <property type="evidence" value="ECO:0007669"/>
    <property type="project" value="UniProtKB-KW"/>
</dbReference>
<comment type="cofactor">
    <cofactor evidence="3">
        <name>Fe(2+)</name>
        <dbReference type="ChEBI" id="CHEBI:29033"/>
    </cofactor>
</comment>
<evidence type="ECO:0000256" key="9">
    <source>
        <dbReference type="HAMAP-Rule" id="MF_03175"/>
    </source>
</evidence>
<feature type="compositionally biased region" description="Gly residues" evidence="11">
    <location>
        <begin position="66"/>
        <end position="78"/>
    </location>
</feature>
<dbReference type="InterPro" id="IPR000994">
    <property type="entry name" value="Pept_M24"/>
</dbReference>
<dbReference type="Gene3D" id="3.90.230.10">
    <property type="entry name" value="Creatinase/methionine aminopeptidase superfamily"/>
    <property type="match status" value="1"/>
</dbReference>
<dbReference type="InterPro" id="IPR036390">
    <property type="entry name" value="WH_DNA-bd_sf"/>
</dbReference>
<comment type="function">
    <text evidence="9 10">Cotranslationally removes the N-terminal methionine from nascent proteins. The N-terminal methionine is often cleaved when the second residue in the primary sequence is small and uncharged (Met-Ala-, Cys, Gly, Pro, Ser, Thr, or Val).</text>
</comment>
<evidence type="ECO:0000256" key="1">
    <source>
        <dbReference type="ARBA" id="ARBA00000294"/>
    </source>
</evidence>
<evidence type="ECO:0000259" key="12">
    <source>
        <dbReference type="Pfam" id="PF00557"/>
    </source>
</evidence>
<dbReference type="GO" id="GO:0005737">
    <property type="term" value="C:cytoplasm"/>
    <property type="evidence" value="ECO:0007669"/>
    <property type="project" value="UniProtKB-SubCell"/>
</dbReference>
<keyword evidence="7 9" id="KW-0479">Metal-binding</keyword>
<feature type="region of interest" description="Disordered" evidence="11">
    <location>
        <begin position="1"/>
        <end position="79"/>
    </location>
</feature>
<feature type="binding site" evidence="9">
    <location>
        <position position="331"/>
    </location>
    <ligand>
        <name>a divalent metal cation</name>
        <dbReference type="ChEBI" id="CHEBI:60240"/>
        <label>2</label>
        <note>catalytic</note>
    </ligand>
</feature>
<feature type="binding site" evidence="9">
    <location>
        <position position="459"/>
    </location>
    <ligand>
        <name>a divalent metal cation</name>
        <dbReference type="ChEBI" id="CHEBI:60240"/>
        <label>1</label>
    </ligand>
</feature>
<feature type="binding site" evidence="9">
    <location>
        <position position="262"/>
    </location>
    <ligand>
        <name>a divalent metal cation</name>
        <dbReference type="ChEBI" id="CHEBI:60240"/>
        <label>1</label>
    </ligand>
</feature>
<comment type="cofactor">
    <cofactor evidence="2">
        <name>Mn(2+)</name>
        <dbReference type="ChEBI" id="CHEBI:29035"/>
    </cofactor>
</comment>
<dbReference type="Proteomes" id="UP001430356">
    <property type="component" value="Unassembled WGS sequence"/>
</dbReference>
<dbReference type="Gene3D" id="1.10.10.10">
    <property type="entry name" value="Winged helix-like DNA-binding domain superfamily/Winged helix DNA-binding domain"/>
    <property type="match status" value="1"/>
</dbReference>
<dbReference type="AlphaFoldDB" id="A0AAW0F0U1"/>
<dbReference type="InterPro" id="IPR018349">
    <property type="entry name" value="Pept_M24A_MAP2_BS"/>
</dbReference>
<keyword evidence="14" id="KW-1185">Reference proteome</keyword>
<accession>A0AAW0F0U1</accession>
<dbReference type="SUPFAM" id="SSF55920">
    <property type="entry name" value="Creatinase/aminopeptidase"/>
    <property type="match status" value="1"/>
</dbReference>
<comment type="catalytic activity">
    <reaction evidence="1 9 10">
        <text>Release of N-terminal amino acids, preferentially methionine, from peptides and arylamides.</text>
        <dbReference type="EC" id="3.4.11.18"/>
    </reaction>
</comment>
<feature type="binding site" evidence="9">
    <location>
        <position position="251"/>
    </location>
    <ligand>
        <name>a divalent metal cation</name>
        <dbReference type="ChEBI" id="CHEBI:60240"/>
        <label>1</label>
    </ligand>
</feature>
<comment type="subcellular location">
    <subcellularLocation>
        <location evidence="9">Cytoplasm</location>
    </subcellularLocation>
</comment>
<dbReference type="Pfam" id="PF00557">
    <property type="entry name" value="Peptidase_M24"/>
    <property type="match status" value="1"/>
</dbReference>
<evidence type="ECO:0000256" key="11">
    <source>
        <dbReference type="SAM" id="MobiDB-lite"/>
    </source>
</evidence>
<gene>
    <name evidence="13" type="ORF">NESM_000061700</name>
</gene>
<dbReference type="InterPro" id="IPR036388">
    <property type="entry name" value="WH-like_DNA-bd_sf"/>
</dbReference>
<evidence type="ECO:0000256" key="8">
    <source>
        <dbReference type="ARBA" id="ARBA00022801"/>
    </source>
</evidence>
<dbReference type="InterPro" id="IPR050247">
    <property type="entry name" value="Met_Aminopeptidase_Type2"/>
</dbReference>
<feature type="compositionally biased region" description="Low complexity" evidence="11">
    <location>
        <begin position="1"/>
        <end position="25"/>
    </location>
</feature>
<dbReference type="GO" id="GO:0004239">
    <property type="term" value="F:initiator methionyl aminopeptidase activity"/>
    <property type="evidence" value="ECO:0007669"/>
    <property type="project" value="UniProtKB-UniRule"/>
</dbReference>
<feature type="binding site" evidence="9">
    <location>
        <position position="230"/>
    </location>
    <ligand>
        <name>substrate</name>
    </ligand>
</feature>
<feature type="compositionally biased region" description="Low complexity" evidence="11">
    <location>
        <begin position="44"/>
        <end position="65"/>
    </location>
</feature>
<dbReference type="FunFam" id="1.10.10.10:FF:000370">
    <property type="entry name" value="Methionine aminopeptidase 2"/>
    <property type="match status" value="1"/>
</dbReference>
<feature type="binding site" evidence="9">
    <location>
        <position position="364"/>
    </location>
    <ligand>
        <name>a divalent metal cation</name>
        <dbReference type="ChEBI" id="CHEBI:60240"/>
        <label>2</label>
        <note>catalytic</note>
    </ligand>
</feature>
<dbReference type="HAMAP" id="MF_03175">
    <property type="entry name" value="MetAP_2_euk"/>
    <property type="match status" value="1"/>
</dbReference>
<evidence type="ECO:0000313" key="13">
    <source>
        <dbReference type="EMBL" id="KAK7200117.1"/>
    </source>
</evidence>
<sequence length="478" mass="51712">MPPKTAGAAAAKGKGQQQQQQQHNGGAKKSKGKGKGDDGDEFDALLAAAVQATKAEAAKNHNSSSSGGGGAHNGGGNGAAALRKSLAADEPVLPSSADHADNPYPQTAAGLPRQTWPEPTVPVSRQYAAGSFPVGELVEHPGEVNAFRHSSEEKRALARASEPQLQEMREAAEVHRQVRTWAQSWIKPGLPLMLITDRIEKKLSELIGKDGILRGQAFPTGCSLNHVAAHYTPNTGEEKVVLSYDDVMKVDFGTHVNGRIIDSAWTVAFNPMFNPLLEAVRAATNEGIKQAGIDVRLCDVGAAIEEVMESHEVEINGKVFPVKCIRNLSGHNVAPYTIHSGKSVPIVRGGEQTKMEEGEVFAIETFGSTGRGHVSEDLECSHYMMQAGAETMQLRSDKAQQLLRHIHKSYSTLAFCRKWLDRDGFDRHLMNLNRLVDEGAVNKYPPLVDVKGSYTAQFEHTIYLGPTAKEILSRGSDY</sequence>